<organism evidence="1 2">
    <name type="scientific">Neobacillus piezotolerans</name>
    <dbReference type="NCBI Taxonomy" id="2259171"/>
    <lineage>
        <taxon>Bacteria</taxon>
        <taxon>Bacillati</taxon>
        <taxon>Bacillota</taxon>
        <taxon>Bacilli</taxon>
        <taxon>Bacillales</taxon>
        <taxon>Bacillaceae</taxon>
        <taxon>Neobacillus</taxon>
    </lineage>
</organism>
<comment type="caution">
    <text evidence="1">The sequence shown here is derived from an EMBL/GenBank/DDBJ whole genome shotgun (WGS) entry which is preliminary data.</text>
</comment>
<sequence length="87" mass="10074">MIIEGSIISGEFDPSMNEFSLHKVKNLNTQSVLKENQLTAIYNYLKKHENDDDGQIITLNDQMPIRLTREELLKLAADFKKILSMYD</sequence>
<accession>A0A3D8GUD5</accession>
<name>A0A3D8GUD5_9BACI</name>
<protein>
    <submittedName>
        <fullName evidence="1">Uncharacterized protein</fullName>
    </submittedName>
</protein>
<reference evidence="1 2" key="1">
    <citation type="submission" date="2018-07" db="EMBL/GenBank/DDBJ databases">
        <title>Bacillus sp. YLB-04 draft genome sequence.</title>
        <authorList>
            <person name="Yu L."/>
            <person name="Tang X."/>
        </authorList>
    </citation>
    <scope>NUCLEOTIDE SEQUENCE [LARGE SCALE GENOMIC DNA]</scope>
    <source>
        <strain evidence="1 2">YLB-04</strain>
    </source>
</reference>
<gene>
    <name evidence="1" type="ORF">DRW41_00105</name>
</gene>
<dbReference type="RefSeq" id="WP_115449928.1">
    <property type="nucleotide sequence ID" value="NZ_QNQT01000001.1"/>
</dbReference>
<evidence type="ECO:0000313" key="2">
    <source>
        <dbReference type="Proteomes" id="UP000257144"/>
    </source>
</evidence>
<dbReference type="EMBL" id="QNQT01000001">
    <property type="protein sequence ID" value="RDU38017.1"/>
    <property type="molecule type" value="Genomic_DNA"/>
</dbReference>
<proteinExistence type="predicted"/>
<dbReference type="Proteomes" id="UP000257144">
    <property type="component" value="Unassembled WGS sequence"/>
</dbReference>
<dbReference type="AlphaFoldDB" id="A0A3D8GUD5"/>
<keyword evidence="2" id="KW-1185">Reference proteome</keyword>
<evidence type="ECO:0000313" key="1">
    <source>
        <dbReference type="EMBL" id="RDU38017.1"/>
    </source>
</evidence>
<dbReference type="OrthoDB" id="2680434at2"/>